<gene>
    <name evidence="4" type="ORF">KFL_001080230</name>
</gene>
<dbReference type="AlphaFoldDB" id="A0A1Y1I0N5"/>
<proteinExistence type="predicted"/>
<dbReference type="GO" id="GO:0005737">
    <property type="term" value="C:cytoplasm"/>
    <property type="evidence" value="ECO:0000318"/>
    <property type="project" value="GO_Central"/>
</dbReference>
<keyword evidence="2" id="KW-0175">Coiled coil</keyword>
<evidence type="ECO:0000256" key="3">
    <source>
        <dbReference type="ARBA" id="ARBA00023273"/>
    </source>
</evidence>
<accession>A0A1Y1I0N5</accession>
<dbReference type="GO" id="GO:0030990">
    <property type="term" value="C:intraciliary transport particle"/>
    <property type="evidence" value="ECO:0000318"/>
    <property type="project" value="GO_Central"/>
</dbReference>
<dbReference type="PANTHER" id="PTHR31978:SF1">
    <property type="entry name" value="INTRAFLAGELLAR TRANSPORT PROTEIN 20 HOMOLOG"/>
    <property type="match status" value="1"/>
</dbReference>
<dbReference type="GO" id="GO:0060271">
    <property type="term" value="P:cilium assembly"/>
    <property type="evidence" value="ECO:0000318"/>
    <property type="project" value="GO_Central"/>
</dbReference>
<sequence length="130" mass="14954">MASEDRGITFDEMYRIRVFDPDKQRQTKELQEACESFTSKISELDKVVRGLLEQIGAQAQKIENEKLRAMGQRLKATMEPDVRKRKLGEQAAVLAEKQQELDDIGREYESLLKVRHEQELMIAKITDAGS</sequence>
<dbReference type="PANTHER" id="PTHR31978">
    <property type="entry name" value="INTRAFLAGELLAR TRANSPORT PROTEIN 20 HOMOLOG"/>
    <property type="match status" value="1"/>
</dbReference>
<organism evidence="4 5">
    <name type="scientific">Klebsormidium nitens</name>
    <name type="common">Green alga</name>
    <name type="synonym">Ulothrix nitens</name>
    <dbReference type="NCBI Taxonomy" id="105231"/>
    <lineage>
        <taxon>Eukaryota</taxon>
        <taxon>Viridiplantae</taxon>
        <taxon>Streptophyta</taxon>
        <taxon>Klebsormidiophyceae</taxon>
        <taxon>Klebsormidiales</taxon>
        <taxon>Klebsormidiaceae</taxon>
        <taxon>Klebsormidium</taxon>
    </lineage>
</organism>
<dbReference type="GO" id="GO:0097546">
    <property type="term" value="C:ciliary base"/>
    <property type="evidence" value="ECO:0000318"/>
    <property type="project" value="GO_Central"/>
</dbReference>
<dbReference type="Proteomes" id="UP000054558">
    <property type="component" value="Unassembled WGS sequence"/>
</dbReference>
<name>A0A1Y1I0N5_KLENI</name>
<dbReference type="OMA" id="TMAKQRQ"/>
<reference evidence="4 5" key="1">
    <citation type="journal article" date="2014" name="Nat. Commun.">
        <title>Klebsormidium flaccidum genome reveals primary factors for plant terrestrial adaptation.</title>
        <authorList>
            <person name="Hori K."/>
            <person name="Maruyama F."/>
            <person name="Fujisawa T."/>
            <person name="Togashi T."/>
            <person name="Yamamoto N."/>
            <person name="Seo M."/>
            <person name="Sato S."/>
            <person name="Yamada T."/>
            <person name="Mori H."/>
            <person name="Tajima N."/>
            <person name="Moriyama T."/>
            <person name="Ikeuchi M."/>
            <person name="Watanabe M."/>
            <person name="Wada H."/>
            <person name="Kobayashi K."/>
            <person name="Saito M."/>
            <person name="Masuda T."/>
            <person name="Sasaki-Sekimoto Y."/>
            <person name="Mashiguchi K."/>
            <person name="Awai K."/>
            <person name="Shimojima M."/>
            <person name="Masuda S."/>
            <person name="Iwai M."/>
            <person name="Nobusawa T."/>
            <person name="Narise T."/>
            <person name="Kondo S."/>
            <person name="Saito H."/>
            <person name="Sato R."/>
            <person name="Murakawa M."/>
            <person name="Ihara Y."/>
            <person name="Oshima-Yamada Y."/>
            <person name="Ohtaka K."/>
            <person name="Satoh M."/>
            <person name="Sonobe K."/>
            <person name="Ishii M."/>
            <person name="Ohtani R."/>
            <person name="Kanamori-Sato M."/>
            <person name="Honoki R."/>
            <person name="Miyazaki D."/>
            <person name="Mochizuki H."/>
            <person name="Umetsu J."/>
            <person name="Higashi K."/>
            <person name="Shibata D."/>
            <person name="Kamiya Y."/>
            <person name="Sato N."/>
            <person name="Nakamura Y."/>
            <person name="Tabata S."/>
            <person name="Ida S."/>
            <person name="Kurokawa K."/>
            <person name="Ohta H."/>
        </authorList>
    </citation>
    <scope>NUCLEOTIDE SEQUENCE [LARGE SCALE GENOMIC DNA]</scope>
    <source>
        <strain evidence="4 5">NIES-2285</strain>
    </source>
</reference>
<evidence type="ECO:0000313" key="5">
    <source>
        <dbReference type="Proteomes" id="UP000054558"/>
    </source>
</evidence>
<dbReference type="GO" id="GO:0097730">
    <property type="term" value="C:non-motile cilium"/>
    <property type="evidence" value="ECO:0000318"/>
    <property type="project" value="GO_Central"/>
</dbReference>
<evidence type="ECO:0008006" key="6">
    <source>
        <dbReference type="Google" id="ProtNLM"/>
    </source>
</evidence>
<dbReference type="GO" id="GO:0036064">
    <property type="term" value="C:ciliary basal body"/>
    <property type="evidence" value="ECO:0000318"/>
    <property type="project" value="GO_Central"/>
</dbReference>
<dbReference type="EMBL" id="DF237057">
    <property type="protein sequence ID" value="GAQ82347.1"/>
    <property type="molecule type" value="Genomic_DNA"/>
</dbReference>
<dbReference type="InterPro" id="IPR028172">
    <property type="entry name" value="FT20"/>
</dbReference>
<comment type="subcellular location">
    <subcellularLocation>
        <location evidence="1">Cell projection</location>
        <location evidence="1">Cilium</location>
    </subcellularLocation>
</comment>
<protein>
    <recommendedName>
        <fullName evidence="6">Intraflagellar transport protein 20</fullName>
    </recommendedName>
</protein>
<keyword evidence="3" id="KW-0966">Cell projection</keyword>
<evidence type="ECO:0000256" key="1">
    <source>
        <dbReference type="ARBA" id="ARBA00004138"/>
    </source>
</evidence>
<dbReference type="STRING" id="105231.A0A1Y1I0N5"/>
<evidence type="ECO:0000256" key="2">
    <source>
        <dbReference type="ARBA" id="ARBA00023054"/>
    </source>
</evidence>
<dbReference type="GO" id="GO:0061512">
    <property type="term" value="P:protein localization to cilium"/>
    <property type="evidence" value="ECO:0000318"/>
    <property type="project" value="GO_Central"/>
</dbReference>
<dbReference type="Pfam" id="PF14931">
    <property type="entry name" value="IFT20"/>
    <property type="match status" value="1"/>
</dbReference>
<keyword evidence="5" id="KW-1185">Reference proteome</keyword>
<dbReference type="OrthoDB" id="10254896at2759"/>
<evidence type="ECO:0000313" key="4">
    <source>
        <dbReference type="EMBL" id="GAQ82347.1"/>
    </source>
</evidence>